<dbReference type="AlphaFoldDB" id="D7EBI6"/>
<protein>
    <submittedName>
        <fullName evidence="2">Uncharacterized protein</fullName>
    </submittedName>
</protein>
<dbReference type="RefSeq" id="WP_013195393.1">
    <property type="nucleotide sequence ID" value="NC_014253.1"/>
</dbReference>
<evidence type="ECO:0000313" key="2">
    <source>
        <dbReference type="EMBL" id="ADI74828.1"/>
    </source>
</evidence>
<feature type="compositionally biased region" description="Basic and acidic residues" evidence="1">
    <location>
        <begin position="1"/>
        <end position="25"/>
    </location>
</feature>
<gene>
    <name evidence="2" type="ordered locus">Metev_1999</name>
</gene>
<keyword evidence="3" id="KW-1185">Reference proteome</keyword>
<evidence type="ECO:0000313" key="3">
    <source>
        <dbReference type="Proteomes" id="UP000000391"/>
    </source>
</evidence>
<accession>D7EBI6</accession>
<dbReference type="HOGENOM" id="CLU_3020975_0_0_2"/>
<reference evidence="2 3" key="1">
    <citation type="submission" date="2010-06" db="EMBL/GenBank/DDBJ databases">
        <title>Complete sequence chromosome of Methanohalobium evestigatum Z-7303.</title>
        <authorList>
            <consortium name="US DOE Joint Genome Institute"/>
            <person name="Lucas S."/>
            <person name="Copeland A."/>
            <person name="Lapidus A."/>
            <person name="Cheng J.-F."/>
            <person name="Bruce D."/>
            <person name="Goodwin L."/>
            <person name="Pitluck S."/>
            <person name="Saunders E."/>
            <person name="Detter J.C."/>
            <person name="Han C."/>
            <person name="Tapia R."/>
            <person name="Land M."/>
            <person name="Hauser L."/>
            <person name="Kyrpides N."/>
            <person name="Mikhailova N."/>
            <person name="Sieprawska-Lupa M."/>
            <person name="Whitman W.B."/>
            <person name="Anderson I."/>
            <person name="Woyke T."/>
        </authorList>
    </citation>
    <scope>NUCLEOTIDE SEQUENCE [LARGE SCALE GENOMIC DNA]</scope>
    <source>
        <strain evidence="3">ATCC BAA-1072 / DSM 3721 / NBRC 107634 / OCM 161 / Z-7303</strain>
    </source>
</reference>
<dbReference type="KEGG" id="mev:Metev_1999"/>
<dbReference type="Proteomes" id="UP000000391">
    <property type="component" value="Chromosome"/>
</dbReference>
<sequence>MGLADREYTKRDKDGRVEYLSKDTNKSSAGNITQPESITDKIRCFLQSLIQKIKK</sequence>
<evidence type="ECO:0000256" key="1">
    <source>
        <dbReference type="SAM" id="MobiDB-lite"/>
    </source>
</evidence>
<name>D7EBI6_METEZ</name>
<dbReference type="GeneID" id="43316989"/>
<feature type="region of interest" description="Disordered" evidence="1">
    <location>
        <begin position="1"/>
        <end position="34"/>
    </location>
</feature>
<proteinExistence type="predicted"/>
<organism evidence="2 3">
    <name type="scientific">Methanohalobium evestigatum (strain ATCC BAA-1072 / DSM 3721 / NBRC 107634 / OCM 161 / Z-7303)</name>
    <dbReference type="NCBI Taxonomy" id="644295"/>
    <lineage>
        <taxon>Archaea</taxon>
        <taxon>Methanobacteriati</taxon>
        <taxon>Methanobacteriota</taxon>
        <taxon>Stenosarchaea group</taxon>
        <taxon>Methanomicrobia</taxon>
        <taxon>Methanosarcinales</taxon>
        <taxon>Methanosarcinaceae</taxon>
        <taxon>Methanohalobium</taxon>
    </lineage>
</organism>
<dbReference type="EMBL" id="CP002069">
    <property type="protein sequence ID" value="ADI74828.1"/>
    <property type="molecule type" value="Genomic_DNA"/>
</dbReference>